<dbReference type="GO" id="GO:0016887">
    <property type="term" value="F:ATP hydrolysis activity"/>
    <property type="evidence" value="ECO:0007669"/>
    <property type="project" value="InterPro"/>
</dbReference>
<keyword evidence="13" id="KW-1185">Reference proteome</keyword>
<evidence type="ECO:0000256" key="2">
    <source>
        <dbReference type="ARBA" id="ARBA00022741"/>
    </source>
</evidence>
<keyword evidence="5" id="KW-0413">Isomerase</keyword>
<dbReference type="AlphaFoldDB" id="A0A176WS96"/>
<evidence type="ECO:0000313" key="12">
    <source>
        <dbReference type="EMBL" id="OAE35152.1"/>
    </source>
</evidence>
<dbReference type="InterPro" id="IPR050304">
    <property type="entry name" value="MT-severing_AAA_ATPase"/>
</dbReference>
<evidence type="ECO:0000259" key="11">
    <source>
        <dbReference type="SMART" id="SM00745"/>
    </source>
</evidence>
<keyword evidence="3 8" id="KW-0067">ATP-binding</keyword>
<dbReference type="Proteomes" id="UP000077202">
    <property type="component" value="Unassembled WGS sequence"/>
</dbReference>
<dbReference type="InterPro" id="IPR003960">
    <property type="entry name" value="ATPase_AAA_CS"/>
</dbReference>
<feature type="domain" description="MIT" evidence="11">
    <location>
        <begin position="68"/>
        <end position="145"/>
    </location>
</feature>
<feature type="compositionally biased region" description="Low complexity" evidence="9">
    <location>
        <begin position="41"/>
        <end position="55"/>
    </location>
</feature>
<evidence type="ECO:0000256" key="3">
    <source>
        <dbReference type="ARBA" id="ARBA00022840"/>
    </source>
</evidence>
<feature type="region of interest" description="Disordered" evidence="9">
    <location>
        <begin position="34"/>
        <end position="55"/>
    </location>
</feature>
<dbReference type="InterPro" id="IPR041569">
    <property type="entry name" value="AAA_lid_3"/>
</dbReference>
<dbReference type="InterPro" id="IPR015415">
    <property type="entry name" value="Spast_Vps4_C"/>
</dbReference>
<dbReference type="InterPro" id="IPR007330">
    <property type="entry name" value="MIT_dom"/>
</dbReference>
<dbReference type="InterPro" id="IPR027417">
    <property type="entry name" value="P-loop_NTPase"/>
</dbReference>
<dbReference type="Gene3D" id="3.40.50.300">
    <property type="entry name" value="P-loop containing nucleotide triphosphate hydrolases"/>
    <property type="match status" value="1"/>
</dbReference>
<comment type="catalytic activity">
    <reaction evidence="6">
        <text>n ATP + n H2O + a microtubule = n ADP + n phosphate + (n+1) alpha/beta tubulin heterodimers.</text>
        <dbReference type="EC" id="5.6.1.1"/>
    </reaction>
</comment>
<dbReference type="FunFam" id="3.40.50.300:FF:000958">
    <property type="entry name" value="Spastin, putative"/>
    <property type="match status" value="1"/>
</dbReference>
<organism evidence="12 13">
    <name type="scientific">Marchantia polymorpha subsp. ruderalis</name>
    <dbReference type="NCBI Taxonomy" id="1480154"/>
    <lineage>
        <taxon>Eukaryota</taxon>
        <taxon>Viridiplantae</taxon>
        <taxon>Streptophyta</taxon>
        <taxon>Embryophyta</taxon>
        <taxon>Marchantiophyta</taxon>
        <taxon>Marchantiopsida</taxon>
        <taxon>Marchantiidae</taxon>
        <taxon>Marchantiales</taxon>
        <taxon>Marchantiaceae</taxon>
        <taxon>Marchantia</taxon>
    </lineage>
</organism>
<evidence type="ECO:0000259" key="10">
    <source>
        <dbReference type="SMART" id="SM00382"/>
    </source>
</evidence>
<keyword evidence="1" id="KW-0493">Microtubule</keyword>
<keyword evidence="4" id="KW-0472">Membrane</keyword>
<proteinExistence type="inferred from homology"/>
<evidence type="ECO:0000256" key="5">
    <source>
        <dbReference type="ARBA" id="ARBA00023235"/>
    </source>
</evidence>
<dbReference type="EMBL" id="LVLJ01000253">
    <property type="protein sequence ID" value="OAE35152.1"/>
    <property type="molecule type" value="Genomic_DNA"/>
</dbReference>
<comment type="similarity">
    <text evidence="8">Belongs to the AAA ATPase family.</text>
</comment>
<comment type="caution">
    <text evidence="12">The sequence shown here is derived from an EMBL/GenBank/DDBJ whole genome shotgun (WGS) entry which is preliminary data.</text>
</comment>
<dbReference type="PANTHER" id="PTHR23074:SF86">
    <property type="entry name" value="SPASTIN"/>
    <property type="match status" value="1"/>
</dbReference>
<dbReference type="Pfam" id="PF00004">
    <property type="entry name" value="AAA"/>
    <property type="match status" value="1"/>
</dbReference>
<dbReference type="GO" id="GO:0008568">
    <property type="term" value="F:microtubule severing ATPase activity"/>
    <property type="evidence" value="ECO:0007669"/>
    <property type="project" value="UniProtKB-EC"/>
</dbReference>
<dbReference type="FunFam" id="1.20.58.80:FF:000019">
    <property type="entry name" value="AAA-type ATPase family protein"/>
    <property type="match status" value="1"/>
</dbReference>
<reference evidence="12" key="1">
    <citation type="submission" date="2016-03" db="EMBL/GenBank/DDBJ databases">
        <title>Mechanisms controlling the formation of the plant cell surface in tip-growing cells are functionally conserved among land plants.</title>
        <authorList>
            <person name="Honkanen S."/>
            <person name="Jones V.A."/>
            <person name="Morieri G."/>
            <person name="Champion C."/>
            <person name="Hetherington A.J."/>
            <person name="Kelly S."/>
            <person name="Saint-Marcoux D."/>
            <person name="Proust H."/>
            <person name="Prescott H."/>
            <person name="Dolan L."/>
        </authorList>
    </citation>
    <scope>NUCLEOTIDE SEQUENCE [LARGE SCALE GENOMIC DNA]</scope>
    <source>
        <tissue evidence="12">Whole gametophyte</tissue>
    </source>
</reference>
<keyword evidence="2 8" id="KW-0547">Nucleotide-binding</keyword>
<dbReference type="FunFam" id="1.10.8.60:FF:000022">
    <property type="entry name" value="Fidgetin like 1"/>
    <property type="match status" value="1"/>
</dbReference>
<dbReference type="SMART" id="SM00745">
    <property type="entry name" value="MIT"/>
    <property type="match status" value="1"/>
</dbReference>
<dbReference type="InterPro" id="IPR003959">
    <property type="entry name" value="ATPase_AAA_core"/>
</dbReference>
<dbReference type="GO" id="GO:0005874">
    <property type="term" value="C:microtubule"/>
    <property type="evidence" value="ECO:0007669"/>
    <property type="project" value="UniProtKB-KW"/>
</dbReference>
<evidence type="ECO:0000256" key="7">
    <source>
        <dbReference type="ARBA" id="ARBA00038871"/>
    </source>
</evidence>
<dbReference type="PANTHER" id="PTHR23074">
    <property type="entry name" value="AAA DOMAIN-CONTAINING"/>
    <property type="match status" value="1"/>
</dbReference>
<sequence>MWSLTQLVNSLLGPQSEAQKAASVEERYFEGEQRAMPVTQSGSSHVVRSSSANSGSLNLDSERAVQKLRGYFTLAKEEIDKGVRSEEWGLNADALAHYKNANRILIEGMGADVNVDPESKLYGSIKTYREKMRKWQDKVLERLRVLDHRSGSSGLLCNTLFWVLLTFWDAVAGGTSHSQKPISVPKTRAPPLARSNPGTPVSPANTRPSNRSRSQPNSASASVQPLNLKGVDPKLIEAIENEVLDRSPAVKWNDIAGLAKAKLALMEMVILPTIRKDLFQGLRKPARGLLLFGPPGNGKTMLAKAVASESAATFFSISASSLTSKWVGEGERLVKALFAVAAARQPSVIFVDEIDSIMSSRSANEHEASRRLKTEFLLQFDGVISNESDHVIVMAATNRPEELDDAVRRRLVKRIYIPLPDADGRRSLLQNLLRGHTSFPLDGSELERLVKDTDGYSGSDLHALCQEAAMMPLRELGSRVSTIRPDQVRALTHRDFKEALKAIRQSVTRDQLKHYVEFNSEFGSLS</sequence>
<feature type="domain" description="AAA+ ATPase" evidence="10">
    <location>
        <begin position="285"/>
        <end position="421"/>
    </location>
</feature>
<evidence type="ECO:0000256" key="8">
    <source>
        <dbReference type="RuleBase" id="RU003651"/>
    </source>
</evidence>
<feature type="compositionally biased region" description="Low complexity" evidence="9">
    <location>
        <begin position="208"/>
        <end position="222"/>
    </location>
</feature>
<dbReference type="SUPFAM" id="SSF52540">
    <property type="entry name" value="P-loop containing nucleoside triphosphate hydrolases"/>
    <property type="match status" value="1"/>
</dbReference>
<dbReference type="EC" id="5.6.1.1" evidence="7"/>
<dbReference type="Pfam" id="PF17862">
    <property type="entry name" value="AAA_lid_3"/>
    <property type="match status" value="1"/>
</dbReference>
<evidence type="ECO:0000256" key="4">
    <source>
        <dbReference type="ARBA" id="ARBA00023136"/>
    </source>
</evidence>
<dbReference type="Gene3D" id="1.10.8.60">
    <property type="match status" value="1"/>
</dbReference>
<feature type="compositionally biased region" description="Polar residues" evidence="9">
    <location>
        <begin position="196"/>
        <end position="207"/>
    </location>
</feature>
<dbReference type="SMART" id="SM00382">
    <property type="entry name" value="AAA"/>
    <property type="match status" value="1"/>
</dbReference>
<dbReference type="PROSITE" id="PS00674">
    <property type="entry name" value="AAA"/>
    <property type="match status" value="1"/>
</dbReference>
<protein>
    <recommendedName>
        <fullName evidence="7">microtubule-severing ATPase</fullName>
        <ecNumber evidence="7">5.6.1.1</ecNumber>
    </recommendedName>
</protein>
<dbReference type="Pfam" id="PF09336">
    <property type="entry name" value="Vps4_C"/>
    <property type="match status" value="1"/>
</dbReference>
<feature type="region of interest" description="Disordered" evidence="9">
    <location>
        <begin position="175"/>
        <end position="224"/>
    </location>
</feature>
<dbReference type="GO" id="GO:0005524">
    <property type="term" value="F:ATP binding"/>
    <property type="evidence" value="ECO:0007669"/>
    <property type="project" value="UniProtKB-KW"/>
</dbReference>
<dbReference type="Gene3D" id="1.20.58.80">
    <property type="entry name" value="Phosphotransferase system, lactose/cellobiose-type IIA subunit"/>
    <property type="match status" value="1"/>
</dbReference>
<evidence type="ECO:0000256" key="1">
    <source>
        <dbReference type="ARBA" id="ARBA00022701"/>
    </source>
</evidence>
<evidence type="ECO:0000256" key="6">
    <source>
        <dbReference type="ARBA" id="ARBA00036378"/>
    </source>
</evidence>
<evidence type="ECO:0000256" key="9">
    <source>
        <dbReference type="SAM" id="MobiDB-lite"/>
    </source>
</evidence>
<accession>A0A176WS96</accession>
<gene>
    <name evidence="12" type="ORF">AXG93_4461s1310</name>
</gene>
<evidence type="ECO:0000313" key="13">
    <source>
        <dbReference type="Proteomes" id="UP000077202"/>
    </source>
</evidence>
<dbReference type="InterPro" id="IPR003593">
    <property type="entry name" value="AAA+_ATPase"/>
</dbReference>
<name>A0A176WS96_MARPO</name>